<comment type="catalytic activity">
    <reaction evidence="1">
        <text>ATP + protein L-histidine = ADP + protein N-phospho-L-histidine.</text>
        <dbReference type="EC" id="2.7.13.3"/>
    </reaction>
</comment>
<keyword evidence="8 12" id="KW-1133">Transmembrane helix</keyword>
<dbReference type="PRINTS" id="PR00344">
    <property type="entry name" value="BCTRLSENSOR"/>
</dbReference>
<dbReference type="Pfam" id="PF02518">
    <property type="entry name" value="HATPase_c"/>
    <property type="match status" value="1"/>
</dbReference>
<dbReference type="GO" id="GO:0005524">
    <property type="term" value="F:ATP binding"/>
    <property type="evidence" value="ECO:0007669"/>
    <property type="project" value="UniProtKB-KW"/>
</dbReference>
<proteinExistence type="predicted"/>
<keyword evidence="6 12" id="KW-0812">Transmembrane</keyword>
<dbReference type="RefSeq" id="WP_377387585.1">
    <property type="nucleotide sequence ID" value="NZ_JBHUIX010000004.1"/>
</dbReference>
<dbReference type="Proteomes" id="UP001597413">
    <property type="component" value="Unassembled WGS sequence"/>
</dbReference>
<dbReference type="SMART" id="SM00304">
    <property type="entry name" value="HAMP"/>
    <property type="match status" value="2"/>
</dbReference>
<reference evidence="16" key="1">
    <citation type="journal article" date="2019" name="Int. J. Syst. Evol. Microbiol.">
        <title>The Global Catalogue of Microorganisms (GCM) 10K type strain sequencing project: providing services to taxonomists for standard genome sequencing and annotation.</title>
        <authorList>
            <consortium name="The Broad Institute Genomics Platform"/>
            <consortium name="The Broad Institute Genome Sequencing Center for Infectious Disease"/>
            <person name="Wu L."/>
            <person name="Ma J."/>
        </authorList>
    </citation>
    <scope>NUCLEOTIDE SEQUENCE [LARGE SCALE GENOMIC DNA]</scope>
    <source>
        <strain evidence="16">CCUG 55131</strain>
    </source>
</reference>
<sequence length="472" mass="50466">MRRAVTWSMRFALAISAVFILAALVAGGLAYELQSRGMAHRLEAEVEADTRALALAPKDGDLEDLSAQVAALATVSRDSAQIVAYLPAGGEPAEGNARIKAPFEGLRYLRTGRDLALTLDGPGLPKRFVAYGMQLPEGWVMTGHDADWLHEQTEILAGSFGWALGLAALLSTAFAIVIARRTEARIGQMERVLDAVGAGRHDLRIRDHGRDDLTRLAQSVDAALDRLEAGISAIRQVSTDVAHDLRAPLARLRLRLEPVALDRALPPATRTEIGSALADLDQISQTFDAILRLARMQAGMVAITPSPVDLEALCRDTIEMMAASAEDMGHDLRLQSAAMVQVAGDRALLGQALVNLIDNALRHCPPPARITLSLQGGERPTLSVCDNGPGIPEADLERVRGRFVRLEASRNTPGSGLGLSLVEAIANLHGGRLMLENRAPGLCATITFAAEIPPGKPERPQARPEANPSTTE</sequence>
<evidence type="ECO:0000256" key="7">
    <source>
        <dbReference type="ARBA" id="ARBA00022777"/>
    </source>
</evidence>
<dbReference type="Pfam" id="PF00672">
    <property type="entry name" value="HAMP"/>
    <property type="match status" value="1"/>
</dbReference>
<evidence type="ECO:0000256" key="9">
    <source>
        <dbReference type="ARBA" id="ARBA00023012"/>
    </source>
</evidence>
<dbReference type="SUPFAM" id="SSF47384">
    <property type="entry name" value="Homodimeric domain of signal transducing histidine kinase"/>
    <property type="match status" value="1"/>
</dbReference>
<evidence type="ECO:0000313" key="15">
    <source>
        <dbReference type="EMBL" id="MFD2173279.1"/>
    </source>
</evidence>
<evidence type="ECO:0000256" key="6">
    <source>
        <dbReference type="ARBA" id="ARBA00022692"/>
    </source>
</evidence>
<keyword evidence="15" id="KW-0067">ATP-binding</keyword>
<dbReference type="SUPFAM" id="SSF55874">
    <property type="entry name" value="ATPase domain of HSP90 chaperone/DNA topoisomerase II/histidine kinase"/>
    <property type="match status" value="1"/>
</dbReference>
<keyword evidence="5" id="KW-0808">Transferase</keyword>
<dbReference type="InterPro" id="IPR003661">
    <property type="entry name" value="HisK_dim/P_dom"/>
</dbReference>
<dbReference type="PROSITE" id="PS50109">
    <property type="entry name" value="HIS_KIN"/>
    <property type="match status" value="1"/>
</dbReference>
<dbReference type="EC" id="2.7.13.3" evidence="3"/>
<dbReference type="SMART" id="SM00387">
    <property type="entry name" value="HATPase_c"/>
    <property type="match status" value="1"/>
</dbReference>
<dbReference type="InterPro" id="IPR036097">
    <property type="entry name" value="HisK_dim/P_sf"/>
</dbReference>
<evidence type="ECO:0000256" key="2">
    <source>
        <dbReference type="ARBA" id="ARBA00004370"/>
    </source>
</evidence>
<comment type="caution">
    <text evidence="15">The sequence shown here is derived from an EMBL/GenBank/DDBJ whole genome shotgun (WGS) entry which is preliminary data.</text>
</comment>
<evidence type="ECO:0000256" key="8">
    <source>
        <dbReference type="ARBA" id="ARBA00022989"/>
    </source>
</evidence>
<accession>A0ABW5A6G3</accession>
<evidence type="ECO:0000256" key="10">
    <source>
        <dbReference type="ARBA" id="ARBA00023136"/>
    </source>
</evidence>
<dbReference type="PANTHER" id="PTHR45436">
    <property type="entry name" value="SENSOR HISTIDINE KINASE YKOH"/>
    <property type="match status" value="1"/>
</dbReference>
<evidence type="ECO:0000313" key="16">
    <source>
        <dbReference type="Proteomes" id="UP001597413"/>
    </source>
</evidence>
<dbReference type="InterPro" id="IPR003660">
    <property type="entry name" value="HAMP_dom"/>
</dbReference>
<keyword evidence="4" id="KW-0597">Phosphoprotein</keyword>
<dbReference type="InterPro" id="IPR004358">
    <property type="entry name" value="Sig_transdc_His_kin-like_C"/>
</dbReference>
<name>A0ABW5A6G3_9RHOB</name>
<gene>
    <name evidence="15" type="ORF">ACFSM0_04145</name>
</gene>
<evidence type="ECO:0000256" key="5">
    <source>
        <dbReference type="ARBA" id="ARBA00022679"/>
    </source>
</evidence>
<evidence type="ECO:0000256" key="1">
    <source>
        <dbReference type="ARBA" id="ARBA00000085"/>
    </source>
</evidence>
<feature type="transmembrane region" description="Helical" evidence="12">
    <location>
        <begin position="160"/>
        <end position="179"/>
    </location>
</feature>
<dbReference type="InterPro" id="IPR003594">
    <property type="entry name" value="HATPase_dom"/>
</dbReference>
<keyword evidence="15" id="KW-0547">Nucleotide-binding</keyword>
<keyword evidence="16" id="KW-1185">Reference proteome</keyword>
<organism evidence="15 16">
    <name type="scientific">Rhodobacter lacus</name>
    <dbReference type="NCBI Taxonomy" id="1641972"/>
    <lineage>
        <taxon>Bacteria</taxon>
        <taxon>Pseudomonadati</taxon>
        <taxon>Pseudomonadota</taxon>
        <taxon>Alphaproteobacteria</taxon>
        <taxon>Rhodobacterales</taxon>
        <taxon>Rhodobacter group</taxon>
        <taxon>Rhodobacter</taxon>
    </lineage>
</organism>
<dbReference type="Gene3D" id="3.30.565.10">
    <property type="entry name" value="Histidine kinase-like ATPase, C-terminal domain"/>
    <property type="match status" value="1"/>
</dbReference>
<evidence type="ECO:0000256" key="4">
    <source>
        <dbReference type="ARBA" id="ARBA00022553"/>
    </source>
</evidence>
<evidence type="ECO:0000256" key="3">
    <source>
        <dbReference type="ARBA" id="ARBA00012438"/>
    </source>
</evidence>
<keyword evidence="10 12" id="KW-0472">Membrane</keyword>
<dbReference type="Pfam" id="PF00512">
    <property type="entry name" value="HisKA"/>
    <property type="match status" value="1"/>
</dbReference>
<dbReference type="PROSITE" id="PS50885">
    <property type="entry name" value="HAMP"/>
    <property type="match status" value="1"/>
</dbReference>
<evidence type="ECO:0000259" key="14">
    <source>
        <dbReference type="PROSITE" id="PS50885"/>
    </source>
</evidence>
<dbReference type="EMBL" id="JBHUIX010000004">
    <property type="protein sequence ID" value="MFD2173279.1"/>
    <property type="molecule type" value="Genomic_DNA"/>
</dbReference>
<feature type="domain" description="HAMP" evidence="14">
    <location>
        <begin position="180"/>
        <end position="232"/>
    </location>
</feature>
<dbReference type="PANTHER" id="PTHR45436:SF8">
    <property type="entry name" value="HISTIDINE KINASE"/>
    <property type="match status" value="1"/>
</dbReference>
<dbReference type="Gene3D" id="6.10.340.10">
    <property type="match status" value="1"/>
</dbReference>
<dbReference type="SMART" id="SM00388">
    <property type="entry name" value="HisKA"/>
    <property type="match status" value="1"/>
</dbReference>
<dbReference type="InterPro" id="IPR050428">
    <property type="entry name" value="TCS_sensor_his_kinase"/>
</dbReference>
<protein>
    <recommendedName>
        <fullName evidence="3">histidine kinase</fullName>
        <ecNumber evidence="3">2.7.13.3</ecNumber>
    </recommendedName>
</protein>
<feature type="region of interest" description="Disordered" evidence="11">
    <location>
        <begin position="452"/>
        <end position="472"/>
    </location>
</feature>
<dbReference type="InterPro" id="IPR005467">
    <property type="entry name" value="His_kinase_dom"/>
</dbReference>
<evidence type="ECO:0000256" key="12">
    <source>
        <dbReference type="SAM" id="Phobius"/>
    </source>
</evidence>
<dbReference type="InterPro" id="IPR036890">
    <property type="entry name" value="HATPase_C_sf"/>
</dbReference>
<comment type="subcellular location">
    <subcellularLocation>
        <location evidence="2">Membrane</location>
    </subcellularLocation>
</comment>
<dbReference type="CDD" id="cd00082">
    <property type="entry name" value="HisKA"/>
    <property type="match status" value="1"/>
</dbReference>
<feature type="domain" description="Histidine kinase" evidence="13">
    <location>
        <begin position="240"/>
        <end position="452"/>
    </location>
</feature>
<keyword evidence="9" id="KW-0902">Two-component regulatory system</keyword>
<evidence type="ECO:0000259" key="13">
    <source>
        <dbReference type="PROSITE" id="PS50109"/>
    </source>
</evidence>
<evidence type="ECO:0000256" key="11">
    <source>
        <dbReference type="SAM" id="MobiDB-lite"/>
    </source>
</evidence>
<keyword evidence="7" id="KW-0418">Kinase</keyword>